<name>A0A939TGT3_9ACTN</name>
<evidence type="ECO:0000259" key="1">
    <source>
        <dbReference type="Pfam" id="PF02826"/>
    </source>
</evidence>
<sequence length="298" mass="31144">MQLSERVIAVVGGDEREREIARLAATTGATVRAYGFPWPDGGIAGVTRAQTAAEALAGADYALFPIPGIAADGTLFAPSSPEPIRPDAALLAGLAPGAKIILGWPDDLLREAAAAHGIELVEYEHDTELMLLRGPAIVEGALQIAIAETDVTIHDAEVGVVGHGNIGRLLARTLVLLGARVHLFARNPVQRADARAAGCVPHPLTGLPERAAGLSMLFSTVPSRIVDEAVLRRLPPASLVMDLAAPPGGIDLDAARALGHRAVWARGLGRRAPVTVGASQWSGVFRRITEIEEKRGSA</sequence>
<comment type="caution">
    <text evidence="3">The sequence shown here is derived from an EMBL/GenBank/DDBJ whole genome shotgun (WGS) entry which is preliminary data.</text>
</comment>
<proteinExistence type="predicted"/>
<dbReference type="Pfam" id="PF16924">
    <property type="entry name" value="DpaA_N"/>
    <property type="match status" value="1"/>
</dbReference>
<dbReference type="GO" id="GO:0051287">
    <property type="term" value="F:NAD binding"/>
    <property type="evidence" value="ECO:0007669"/>
    <property type="project" value="InterPro"/>
</dbReference>
<keyword evidence="4" id="KW-1185">Reference proteome</keyword>
<dbReference type="Gene3D" id="3.40.50.720">
    <property type="entry name" value="NAD(P)-binding Rossmann-like Domain"/>
    <property type="match status" value="2"/>
</dbReference>
<evidence type="ECO:0000259" key="2">
    <source>
        <dbReference type="Pfam" id="PF16924"/>
    </source>
</evidence>
<evidence type="ECO:0000313" key="4">
    <source>
        <dbReference type="Proteomes" id="UP000669179"/>
    </source>
</evidence>
<protein>
    <recommendedName>
        <fullName evidence="5">Serine carboxypeptidase</fullName>
    </recommendedName>
</protein>
<gene>
    <name evidence="3" type="ORF">J4573_52300</name>
</gene>
<dbReference type="InterPro" id="IPR036291">
    <property type="entry name" value="NAD(P)-bd_dom_sf"/>
</dbReference>
<accession>A0A939TGT3</accession>
<dbReference type="Proteomes" id="UP000669179">
    <property type="component" value="Unassembled WGS sequence"/>
</dbReference>
<dbReference type="EMBL" id="JAGEOJ010000041">
    <property type="protein sequence ID" value="MBO2455740.1"/>
    <property type="molecule type" value="Genomic_DNA"/>
</dbReference>
<organism evidence="3 4">
    <name type="scientific">Actinomadura barringtoniae</name>
    <dbReference type="NCBI Taxonomy" id="1427535"/>
    <lineage>
        <taxon>Bacteria</taxon>
        <taxon>Bacillati</taxon>
        <taxon>Actinomycetota</taxon>
        <taxon>Actinomycetes</taxon>
        <taxon>Streptosporangiales</taxon>
        <taxon>Thermomonosporaceae</taxon>
        <taxon>Actinomadura</taxon>
    </lineage>
</organism>
<dbReference type="InterPro" id="IPR031629">
    <property type="entry name" value="DpaA_N"/>
</dbReference>
<reference evidence="3" key="1">
    <citation type="submission" date="2021-03" db="EMBL/GenBank/DDBJ databases">
        <authorList>
            <person name="Kanchanasin P."/>
            <person name="Saeng-In P."/>
            <person name="Phongsopitanun W."/>
            <person name="Yuki M."/>
            <person name="Kudo T."/>
            <person name="Ohkuma M."/>
            <person name="Tanasupawat S."/>
        </authorList>
    </citation>
    <scope>NUCLEOTIDE SEQUENCE</scope>
    <source>
        <strain evidence="3">GKU 128</strain>
    </source>
</reference>
<feature type="domain" description="D-isomer specific 2-hydroxyacid dehydrogenase NAD-binding" evidence="1">
    <location>
        <begin position="151"/>
        <end position="240"/>
    </location>
</feature>
<dbReference type="SUPFAM" id="SSF51735">
    <property type="entry name" value="NAD(P)-binding Rossmann-fold domains"/>
    <property type="match status" value="1"/>
</dbReference>
<evidence type="ECO:0000313" key="3">
    <source>
        <dbReference type="EMBL" id="MBO2455740.1"/>
    </source>
</evidence>
<dbReference type="AlphaFoldDB" id="A0A939TGT3"/>
<evidence type="ECO:0008006" key="5">
    <source>
        <dbReference type="Google" id="ProtNLM"/>
    </source>
</evidence>
<feature type="domain" description="Dipicolinate synthase subunit A N-terminal" evidence="2">
    <location>
        <begin position="8"/>
        <end position="123"/>
    </location>
</feature>
<dbReference type="InterPro" id="IPR006140">
    <property type="entry name" value="D-isomer_DH_NAD-bd"/>
</dbReference>
<dbReference type="Pfam" id="PF02826">
    <property type="entry name" value="2-Hacid_dh_C"/>
    <property type="match status" value="1"/>
</dbReference>
<dbReference type="RefSeq" id="WP_208263962.1">
    <property type="nucleotide sequence ID" value="NZ_JAGEOJ010000041.1"/>
</dbReference>